<dbReference type="AlphaFoldDB" id="A0A2P2NZ07"/>
<evidence type="ECO:0000313" key="1">
    <source>
        <dbReference type="EMBL" id="MBX47756.1"/>
    </source>
</evidence>
<name>A0A2P2NZ07_RHIMU</name>
<protein>
    <submittedName>
        <fullName evidence="1">Uncharacterized protein</fullName>
    </submittedName>
</protein>
<organism evidence="1">
    <name type="scientific">Rhizophora mucronata</name>
    <name type="common">Asiatic mangrove</name>
    <dbReference type="NCBI Taxonomy" id="61149"/>
    <lineage>
        <taxon>Eukaryota</taxon>
        <taxon>Viridiplantae</taxon>
        <taxon>Streptophyta</taxon>
        <taxon>Embryophyta</taxon>
        <taxon>Tracheophyta</taxon>
        <taxon>Spermatophyta</taxon>
        <taxon>Magnoliopsida</taxon>
        <taxon>eudicotyledons</taxon>
        <taxon>Gunneridae</taxon>
        <taxon>Pentapetalae</taxon>
        <taxon>rosids</taxon>
        <taxon>fabids</taxon>
        <taxon>Malpighiales</taxon>
        <taxon>Rhizophoraceae</taxon>
        <taxon>Rhizophora</taxon>
    </lineage>
</organism>
<dbReference type="EMBL" id="GGEC01067272">
    <property type="protein sequence ID" value="MBX47756.1"/>
    <property type="molecule type" value="Transcribed_RNA"/>
</dbReference>
<accession>A0A2P2NZ07</accession>
<reference evidence="1" key="1">
    <citation type="submission" date="2018-02" db="EMBL/GenBank/DDBJ databases">
        <title>Rhizophora mucronata_Transcriptome.</title>
        <authorList>
            <person name="Meera S.P."/>
            <person name="Sreeshan A."/>
            <person name="Augustine A."/>
        </authorList>
    </citation>
    <scope>NUCLEOTIDE SEQUENCE</scope>
    <source>
        <tissue evidence="1">Leaf</tissue>
    </source>
</reference>
<sequence length="23" mass="2579">MIDLGSRCSSILWLLVHQLPISP</sequence>
<proteinExistence type="predicted"/>